<keyword evidence="4" id="KW-1185">Reference proteome</keyword>
<gene>
    <name evidence="3" type="ORF">SAMN05421684_1344</name>
</gene>
<dbReference type="InterPro" id="IPR036086">
    <property type="entry name" value="ParB/Sulfiredoxin_sf"/>
</dbReference>
<protein>
    <submittedName>
        <fullName evidence="3">PPE-repeat protein</fullName>
    </submittedName>
</protein>
<reference evidence="4" key="1">
    <citation type="submission" date="2016-10" db="EMBL/GenBank/DDBJ databases">
        <authorList>
            <person name="Varghese N."/>
            <person name="Submissions S."/>
        </authorList>
    </citation>
    <scope>NUCLEOTIDE SEQUENCE [LARGE SCALE GENOMIC DNA]</scope>
    <source>
        <strain evidence="4">DSM 44718</strain>
    </source>
</reference>
<dbReference type="OrthoDB" id="4554584at2"/>
<feature type="domain" description="Outer membrane channel protein CpnT-like N-terminal" evidence="2">
    <location>
        <begin position="8"/>
        <end position="159"/>
    </location>
</feature>
<feature type="compositionally biased region" description="Low complexity" evidence="1">
    <location>
        <begin position="273"/>
        <end position="282"/>
    </location>
</feature>
<dbReference type="RefSeq" id="WP_090788395.1">
    <property type="nucleotide sequence ID" value="NZ_BOND01000017.1"/>
</dbReference>
<evidence type="ECO:0000259" key="2">
    <source>
        <dbReference type="Pfam" id="PF25547"/>
    </source>
</evidence>
<dbReference type="AlphaFoldDB" id="A0A1H3MFA6"/>
<evidence type="ECO:0000256" key="1">
    <source>
        <dbReference type="SAM" id="MobiDB-lite"/>
    </source>
</evidence>
<evidence type="ECO:0000313" key="3">
    <source>
        <dbReference type="EMBL" id="SDY74829.1"/>
    </source>
</evidence>
<dbReference type="InterPro" id="IPR057746">
    <property type="entry name" value="CpnT-like_N"/>
</dbReference>
<dbReference type="Proteomes" id="UP000199632">
    <property type="component" value="Unassembled WGS sequence"/>
</dbReference>
<evidence type="ECO:0000313" key="4">
    <source>
        <dbReference type="Proteomes" id="UP000199632"/>
    </source>
</evidence>
<feature type="compositionally biased region" description="Low complexity" evidence="1">
    <location>
        <begin position="388"/>
        <end position="402"/>
    </location>
</feature>
<feature type="region of interest" description="Disordered" evidence="1">
    <location>
        <begin position="362"/>
        <end position="447"/>
    </location>
</feature>
<dbReference type="SUPFAM" id="SSF110849">
    <property type="entry name" value="ParB/Sulfiredoxin"/>
    <property type="match status" value="1"/>
</dbReference>
<dbReference type="EMBL" id="FNQB01000001">
    <property type="protein sequence ID" value="SDY74829.1"/>
    <property type="molecule type" value="Genomic_DNA"/>
</dbReference>
<feature type="region of interest" description="Disordered" evidence="1">
    <location>
        <begin position="264"/>
        <end position="285"/>
    </location>
</feature>
<organism evidence="3 4">
    <name type="scientific">Asanoa ishikariensis</name>
    <dbReference type="NCBI Taxonomy" id="137265"/>
    <lineage>
        <taxon>Bacteria</taxon>
        <taxon>Bacillati</taxon>
        <taxon>Actinomycetota</taxon>
        <taxon>Actinomycetes</taxon>
        <taxon>Micromonosporales</taxon>
        <taxon>Micromonosporaceae</taxon>
        <taxon>Asanoa</taxon>
    </lineage>
</organism>
<name>A0A1H3MFA6_9ACTN</name>
<proteinExistence type="predicted"/>
<dbReference type="Pfam" id="PF25547">
    <property type="entry name" value="WXG100_2"/>
    <property type="match status" value="1"/>
</dbReference>
<sequence length="936" mass="97278">MRVLPSPIPHPLETLPWEVPGWAHECLEWVIGVQWPDGDERAVWNVADAWYAASADLSTVSAESAVAASAVSAGYAGPAATAFADEWHGLETTLAQLPGAFTDLGAAVESCGAEIEAAKIEVWIEVVLLVIELLALAVAMALTAGAASPAAVAAAAATRAAIHRIFGRLVVRLSRPFGRVLLAGAAEAVEEAGTSAGIQSYQRAAGHRESFDLRAVGMSAVGGFAGGVAGSAVHLGPSPAAGLASKAGRSAASEALAETAASLATGGGLPDPTDAARAATSGATGGAVDHGLATLEIEVGSAASTGTPGDFGPAINSAIASPSPSGVEAGVAGIPTFGGVSTGGALAEAASKAGVADLASVENPAAPRDSETTTATASGPLRPALLGPDAPAAVDLASADAPGGNQLAGPPPAEAVGAPSRTSPGDAGVVAGPPQQPLSPPVVAGGASVGSLPPRPSEMLGDPTDRQLRAIGVGSATLADLGVDPDTLSAAERSSYERVLPKVALLRPDQIRFTQRSVSPAHEGPSTQVQANGWHGPPIHCVRWGDGSYVTLDNQRLRAAREAGLERIPVVVHSPSERLADWPMNRPATYPLEECIRELADGTWAVGGDEGKVRYDRGAVPLTYAEAAVFSAAQQHSLLPASPFGTESVPMLLAWSPHDLEVDLVDGEYSLLLEIQRLALGAADRVQADLESIANDSAGLGLTLVGTDHRVKDLASLIRKFESEARLLAPSIEATSQSLNDVLRFSILVSDDVDLASAVGHVLARLPDYGYEVEPRSIKNFWLSGNRYFGLNMTVRSSGGQLFELQFPTDASWRAGKLTHGLYEVMRKEDPHDHAASSARRVHAFLRMLSINRRLGLPDTVPSGLRRISEPRDTSFAMWILRKSDVWEGYKAWLDLNKVHFRDIAAEFDLGIVDFPIAPGLRLDDVDVQLLRDLRD</sequence>
<dbReference type="STRING" id="137265.SAMN05421684_1344"/>
<accession>A0A1H3MFA6</accession>